<name>A0A099FFR2_9RHOB</name>
<sequence length="85" mass="9000">MMGWPEIIAALGGGARGVAEAGMAFVVWRLWSRLVEVQDKLSDVQQTASKELREMQSASHTALAANTSAIAALTAAVQTMGRDRG</sequence>
<dbReference type="AlphaFoldDB" id="A0A099FFR2"/>
<keyword evidence="2" id="KW-1185">Reference proteome</keyword>
<dbReference type="RefSeq" id="WP_036716818.1">
    <property type="nucleotide sequence ID" value="NZ_JRKS01000005.1"/>
</dbReference>
<dbReference type="Proteomes" id="UP000029917">
    <property type="component" value="Unassembled WGS sequence"/>
</dbReference>
<protein>
    <submittedName>
        <fullName evidence="1">Uncharacterized protein</fullName>
    </submittedName>
</protein>
<dbReference type="EMBL" id="JRKS01000005">
    <property type="protein sequence ID" value="KGJ09018.1"/>
    <property type="molecule type" value="Genomic_DNA"/>
</dbReference>
<reference evidence="1 2" key="1">
    <citation type="submission" date="2014-09" db="EMBL/GenBank/DDBJ databases">
        <authorList>
            <person name="McGinnis J.M."/>
            <person name="Wolfgang W.J."/>
        </authorList>
    </citation>
    <scope>NUCLEOTIDE SEQUENCE [LARGE SCALE GENOMIC DNA]</scope>
    <source>
        <strain evidence="1 2">HAMBI 3106</strain>
    </source>
</reference>
<evidence type="ECO:0000313" key="2">
    <source>
        <dbReference type="Proteomes" id="UP000029917"/>
    </source>
</evidence>
<accession>A0A099FFR2</accession>
<gene>
    <name evidence="1" type="ORF">IC63_03080</name>
</gene>
<comment type="caution">
    <text evidence="1">The sequence shown here is derived from an EMBL/GenBank/DDBJ whole genome shotgun (WGS) entry which is preliminary data.</text>
</comment>
<proteinExistence type="predicted"/>
<organism evidence="1 2">
    <name type="scientific">Paracoccus sphaerophysae</name>
    <dbReference type="NCBI Taxonomy" id="690417"/>
    <lineage>
        <taxon>Bacteria</taxon>
        <taxon>Pseudomonadati</taxon>
        <taxon>Pseudomonadota</taxon>
        <taxon>Alphaproteobacteria</taxon>
        <taxon>Rhodobacterales</taxon>
        <taxon>Paracoccaceae</taxon>
        <taxon>Paracoccus</taxon>
    </lineage>
</organism>
<dbReference type="STRING" id="690417.IC63_03080"/>
<evidence type="ECO:0000313" key="1">
    <source>
        <dbReference type="EMBL" id="KGJ09018.1"/>
    </source>
</evidence>
<reference evidence="1 2" key="2">
    <citation type="submission" date="2014-10" db="EMBL/GenBank/DDBJ databases">
        <title>Paracoccus sanguinis sp. nov., isolated from clinical specimens of New York State patients.</title>
        <authorList>
            <person name="Mingle L.A."/>
            <person name="Cole J.A."/>
            <person name="Lapierre P."/>
            <person name="Musser K.A."/>
        </authorList>
    </citation>
    <scope>NUCLEOTIDE SEQUENCE [LARGE SCALE GENOMIC DNA]</scope>
    <source>
        <strain evidence="1 2">HAMBI 3106</strain>
    </source>
</reference>